<comment type="caution">
    <text evidence="1">The sequence shown here is derived from an EMBL/GenBank/DDBJ whole genome shotgun (WGS) entry which is preliminary data.</text>
</comment>
<evidence type="ECO:0000313" key="2">
    <source>
        <dbReference type="Proteomes" id="UP001364617"/>
    </source>
</evidence>
<keyword evidence="2" id="KW-1185">Reference proteome</keyword>
<proteinExistence type="predicted"/>
<evidence type="ECO:0000313" key="1">
    <source>
        <dbReference type="EMBL" id="KAK7153433.1"/>
    </source>
</evidence>
<accession>A0AAN9H5F3</accession>
<organism evidence="1 2">
    <name type="scientific">Phoxinus phoxinus</name>
    <name type="common">Eurasian minnow</name>
    <dbReference type="NCBI Taxonomy" id="58324"/>
    <lineage>
        <taxon>Eukaryota</taxon>
        <taxon>Metazoa</taxon>
        <taxon>Chordata</taxon>
        <taxon>Craniata</taxon>
        <taxon>Vertebrata</taxon>
        <taxon>Euteleostomi</taxon>
        <taxon>Actinopterygii</taxon>
        <taxon>Neopterygii</taxon>
        <taxon>Teleostei</taxon>
        <taxon>Ostariophysi</taxon>
        <taxon>Cypriniformes</taxon>
        <taxon>Leuciscidae</taxon>
        <taxon>Phoxininae</taxon>
        <taxon>Phoxinus</taxon>
    </lineage>
</organism>
<gene>
    <name evidence="1" type="ORF">R3I93_011366</name>
</gene>
<name>A0AAN9H5F3_9TELE</name>
<reference evidence="1 2" key="1">
    <citation type="submission" date="2024-02" db="EMBL/GenBank/DDBJ databases">
        <title>Chromosome-level genome assembly of the Eurasian Minnow (Phoxinus phoxinus).</title>
        <authorList>
            <person name="Oriowo T.O."/>
            <person name="Martin S."/>
            <person name="Stange M."/>
            <person name="Chrysostomakis Y."/>
            <person name="Brown T."/>
            <person name="Winkler S."/>
            <person name="Kukowka S."/>
            <person name="Myers E.W."/>
            <person name="Bohne A."/>
        </authorList>
    </citation>
    <scope>NUCLEOTIDE SEQUENCE [LARGE SCALE GENOMIC DNA]</scope>
    <source>
        <strain evidence="1">ZFMK-TIS-60720</strain>
        <tissue evidence="1">Whole Organism</tissue>
    </source>
</reference>
<dbReference type="Proteomes" id="UP001364617">
    <property type="component" value="Unassembled WGS sequence"/>
</dbReference>
<dbReference type="EMBL" id="JAYKXH010000011">
    <property type="protein sequence ID" value="KAK7153433.1"/>
    <property type="molecule type" value="Genomic_DNA"/>
</dbReference>
<protein>
    <submittedName>
        <fullName evidence="1">Uncharacterized protein</fullName>
    </submittedName>
</protein>
<sequence>MKVITSGLIQPAVLLCVENTSFLDVHSVGLLNRMKSFRSHNQGHSSDTLHEARALKSKSFVGISRV</sequence>
<dbReference type="AlphaFoldDB" id="A0AAN9H5F3"/>